<reference evidence="1" key="2">
    <citation type="journal article" date="2021" name="Microbiome">
        <title>Successional dynamics and alternative stable states in a saline activated sludge microbial community over 9 years.</title>
        <authorList>
            <person name="Wang Y."/>
            <person name="Ye J."/>
            <person name="Ju F."/>
            <person name="Liu L."/>
            <person name="Boyd J.A."/>
            <person name="Deng Y."/>
            <person name="Parks D.H."/>
            <person name="Jiang X."/>
            <person name="Yin X."/>
            <person name="Woodcroft B.J."/>
            <person name="Tyson G.W."/>
            <person name="Hugenholtz P."/>
            <person name="Polz M.F."/>
            <person name="Zhang T."/>
        </authorList>
    </citation>
    <scope>NUCLEOTIDE SEQUENCE</scope>
    <source>
        <strain evidence="1">HKST-UBA13</strain>
    </source>
</reference>
<dbReference type="AlphaFoldDB" id="A0A955IFA0"/>
<name>A0A955IFA0_9BACT</name>
<proteinExistence type="predicted"/>
<protein>
    <submittedName>
        <fullName evidence="1">Uncharacterized protein</fullName>
    </submittedName>
</protein>
<evidence type="ECO:0000313" key="2">
    <source>
        <dbReference type="Proteomes" id="UP000775877"/>
    </source>
</evidence>
<dbReference type="EMBL" id="JAGQLJ010000048">
    <property type="protein sequence ID" value="MCA9381118.1"/>
    <property type="molecule type" value="Genomic_DNA"/>
</dbReference>
<reference evidence="1" key="1">
    <citation type="submission" date="2020-04" db="EMBL/GenBank/DDBJ databases">
        <authorList>
            <person name="Zhang T."/>
        </authorList>
    </citation>
    <scope>NUCLEOTIDE SEQUENCE</scope>
    <source>
        <strain evidence="1">HKST-UBA13</strain>
    </source>
</reference>
<sequence>MDVEPQEEIAHNRSTEQITEDKQLGLALQTEAQIIREIRYQVFLNSPYNHIEKTNCELEDDRRTGIKLRQEALLKVLEESPDGIIKEQERIRSKYKNRNPKVLTTRFGYVWGLLSRQEDGTKKIECIAPKLNSLIDSYLNTQIDSLEA</sequence>
<dbReference type="Proteomes" id="UP000775877">
    <property type="component" value="Unassembled WGS sequence"/>
</dbReference>
<gene>
    <name evidence="1" type="ORF">KC678_02545</name>
</gene>
<organism evidence="1 2">
    <name type="scientific">Candidatus Dojkabacteria bacterium</name>
    <dbReference type="NCBI Taxonomy" id="2099670"/>
    <lineage>
        <taxon>Bacteria</taxon>
        <taxon>Candidatus Dojkabacteria</taxon>
    </lineage>
</organism>
<evidence type="ECO:0000313" key="1">
    <source>
        <dbReference type="EMBL" id="MCA9381118.1"/>
    </source>
</evidence>
<accession>A0A955IFA0</accession>
<comment type="caution">
    <text evidence="1">The sequence shown here is derived from an EMBL/GenBank/DDBJ whole genome shotgun (WGS) entry which is preliminary data.</text>
</comment>